<comment type="caution">
    <text evidence="2">The sequence shown here is derived from an EMBL/GenBank/DDBJ whole genome shotgun (WGS) entry which is preliminary data.</text>
</comment>
<keyword evidence="3" id="KW-1185">Reference proteome</keyword>
<accession>A0ABY2NJI5</accession>
<dbReference type="Proteomes" id="UP000298112">
    <property type="component" value="Unassembled WGS sequence"/>
</dbReference>
<evidence type="ECO:0008006" key="4">
    <source>
        <dbReference type="Google" id="ProtNLM"/>
    </source>
</evidence>
<evidence type="ECO:0000313" key="2">
    <source>
        <dbReference type="EMBL" id="TGM45993.1"/>
    </source>
</evidence>
<keyword evidence="1" id="KW-1133">Transmembrane helix</keyword>
<gene>
    <name evidence="2" type="ORF">EHQ95_17565</name>
</gene>
<dbReference type="EMBL" id="RQHF01000038">
    <property type="protein sequence ID" value="TGM45993.1"/>
    <property type="molecule type" value="Genomic_DNA"/>
</dbReference>
<evidence type="ECO:0000256" key="1">
    <source>
        <dbReference type="SAM" id="Phobius"/>
    </source>
</evidence>
<proteinExistence type="predicted"/>
<keyword evidence="1" id="KW-0472">Membrane</keyword>
<keyword evidence="1" id="KW-0812">Transmembrane</keyword>
<feature type="transmembrane region" description="Helical" evidence="1">
    <location>
        <begin position="21"/>
        <end position="41"/>
    </location>
</feature>
<sequence length="160" mass="18977">MRNSFKISVLYRKRFSFSKEIISRTIILVFFILVGCMPNVVMVNSAYHPYLAKSLCGFSIRGKVGGIVSVSIVLDEDNNLELNRDQIKERDIYFDHNSEYFFSMQSMREKNFQDRIPCRKQIIRIRYRLLDQEKVLDLQFNGQKNQNFVIKEKKDGVLYE</sequence>
<evidence type="ECO:0000313" key="3">
    <source>
        <dbReference type="Proteomes" id="UP000298112"/>
    </source>
</evidence>
<protein>
    <recommendedName>
        <fullName evidence="4">Lipoprotein</fullName>
    </recommendedName>
</protein>
<organism evidence="2 3">
    <name type="scientific">Leptospira vanthielii</name>
    <dbReference type="NCBI Taxonomy" id="293085"/>
    <lineage>
        <taxon>Bacteria</taxon>
        <taxon>Pseudomonadati</taxon>
        <taxon>Spirochaetota</taxon>
        <taxon>Spirochaetia</taxon>
        <taxon>Leptospirales</taxon>
        <taxon>Leptospiraceae</taxon>
        <taxon>Leptospira</taxon>
    </lineage>
</organism>
<dbReference type="RefSeq" id="WP_135660674.1">
    <property type="nucleotide sequence ID" value="NZ_RQHF01000038.1"/>
</dbReference>
<name>A0ABY2NJI5_9LEPT</name>
<reference evidence="3" key="1">
    <citation type="journal article" date="2019" name="PLoS Negl. Trop. Dis.">
        <title>Revisiting the worldwide diversity of Leptospira species in the environment.</title>
        <authorList>
            <person name="Vincent A.T."/>
            <person name="Schiettekatte O."/>
            <person name="Bourhy P."/>
            <person name="Veyrier F.J."/>
            <person name="Picardeau M."/>
        </authorList>
    </citation>
    <scope>NUCLEOTIDE SEQUENCE [LARGE SCALE GENOMIC DNA]</scope>
    <source>
        <strain evidence="3">201601955</strain>
    </source>
</reference>